<organism evidence="2 3">
    <name type="scientific">Elysia chlorotica</name>
    <name type="common">Eastern emerald elysia</name>
    <name type="synonym">Sea slug</name>
    <dbReference type="NCBI Taxonomy" id="188477"/>
    <lineage>
        <taxon>Eukaryota</taxon>
        <taxon>Metazoa</taxon>
        <taxon>Spiralia</taxon>
        <taxon>Lophotrochozoa</taxon>
        <taxon>Mollusca</taxon>
        <taxon>Gastropoda</taxon>
        <taxon>Heterobranchia</taxon>
        <taxon>Euthyneura</taxon>
        <taxon>Panpulmonata</taxon>
        <taxon>Sacoglossa</taxon>
        <taxon>Placobranchoidea</taxon>
        <taxon>Plakobranchidae</taxon>
        <taxon>Elysia</taxon>
    </lineage>
</organism>
<name>A0A433SKI4_ELYCH</name>
<keyword evidence="3" id="KW-1185">Reference proteome</keyword>
<sequence length="385" mass="42281">MAVLTLVALCAILSYAVAAPCGASGRQCIVGKSFCDVDQCRCIDPPYVWGDPYFMCYRQNTVAAESRNDPSLTTFNNETTDFPFPCRYLMTHVKQELKGRRRAIIGECEVKVHVFNKRGQGKIFTHGVDVAVRITYTAGAVVERSVRKYGTAANGVNNWVITGVQDYRPDGPWTPPETILYEDAPNNILLKVEEVADNNQIVFDFKACGISISFVPYDTEQTRQQPQIPGVSVGVNCAHHPQWLSVDQVIGLAPAWQGGHLLAEIQKPGLSVSQSLVHRAFQNLVPQAQPDAHPACSTTSASLAACDDSSRQTAFESCYWILTEPKFVKCAHKNGLDFVDLFQRCVAAWCQGAECATIRTAVQSCEILAGEIPQVQDFIDGDLCP</sequence>
<reference evidence="2 3" key="1">
    <citation type="submission" date="2019-01" db="EMBL/GenBank/DDBJ databases">
        <title>A draft genome assembly of the solar-powered sea slug Elysia chlorotica.</title>
        <authorList>
            <person name="Cai H."/>
            <person name="Li Q."/>
            <person name="Fang X."/>
            <person name="Li J."/>
            <person name="Curtis N.E."/>
            <person name="Altenburger A."/>
            <person name="Shibata T."/>
            <person name="Feng M."/>
            <person name="Maeda T."/>
            <person name="Schwartz J.A."/>
            <person name="Shigenobu S."/>
            <person name="Lundholm N."/>
            <person name="Nishiyama T."/>
            <person name="Yang H."/>
            <person name="Hasebe M."/>
            <person name="Li S."/>
            <person name="Pierce S.K."/>
            <person name="Wang J."/>
        </authorList>
    </citation>
    <scope>NUCLEOTIDE SEQUENCE [LARGE SCALE GENOMIC DNA]</scope>
    <source>
        <strain evidence="2">EC2010</strain>
        <tissue evidence="2">Whole organism of an adult</tissue>
    </source>
</reference>
<dbReference type="AlphaFoldDB" id="A0A433SKI4"/>
<evidence type="ECO:0000313" key="3">
    <source>
        <dbReference type="Proteomes" id="UP000271974"/>
    </source>
</evidence>
<evidence type="ECO:0000256" key="1">
    <source>
        <dbReference type="SAM" id="SignalP"/>
    </source>
</evidence>
<evidence type="ECO:0000313" key="2">
    <source>
        <dbReference type="EMBL" id="RUS69546.1"/>
    </source>
</evidence>
<feature type="chain" id="PRO_5019058365" description="VWFD domain-containing protein" evidence="1">
    <location>
        <begin position="19"/>
        <end position="385"/>
    </location>
</feature>
<keyword evidence="1" id="KW-0732">Signal</keyword>
<dbReference type="OrthoDB" id="6053000at2759"/>
<accession>A0A433SKI4</accession>
<feature type="signal peptide" evidence="1">
    <location>
        <begin position="1"/>
        <end position="18"/>
    </location>
</feature>
<dbReference type="EMBL" id="RQTK01001646">
    <property type="protein sequence ID" value="RUS69546.1"/>
    <property type="molecule type" value="Genomic_DNA"/>
</dbReference>
<proteinExistence type="predicted"/>
<gene>
    <name evidence="2" type="ORF">EGW08_022693</name>
</gene>
<dbReference type="Proteomes" id="UP000271974">
    <property type="component" value="Unassembled WGS sequence"/>
</dbReference>
<protein>
    <recommendedName>
        <fullName evidence="4">VWFD domain-containing protein</fullName>
    </recommendedName>
</protein>
<comment type="caution">
    <text evidence="2">The sequence shown here is derived from an EMBL/GenBank/DDBJ whole genome shotgun (WGS) entry which is preliminary data.</text>
</comment>
<evidence type="ECO:0008006" key="4">
    <source>
        <dbReference type="Google" id="ProtNLM"/>
    </source>
</evidence>